<dbReference type="Pfam" id="PF00924">
    <property type="entry name" value="MS_channel_2nd"/>
    <property type="match status" value="1"/>
</dbReference>
<feature type="domain" description="Mechanosensitive ion channel MscS" evidence="6">
    <location>
        <begin position="150"/>
        <end position="216"/>
    </location>
</feature>
<dbReference type="InterPro" id="IPR010920">
    <property type="entry name" value="LSM_dom_sf"/>
</dbReference>
<evidence type="ECO:0000256" key="3">
    <source>
        <dbReference type="ARBA" id="ARBA00022989"/>
    </source>
</evidence>
<dbReference type="EMBL" id="JAAXLA010000048">
    <property type="protein sequence ID" value="NMI00094.1"/>
    <property type="molecule type" value="Genomic_DNA"/>
</dbReference>
<feature type="transmembrane region" description="Helical" evidence="5">
    <location>
        <begin position="107"/>
        <end position="127"/>
    </location>
</feature>
<evidence type="ECO:0000256" key="1">
    <source>
        <dbReference type="ARBA" id="ARBA00004370"/>
    </source>
</evidence>
<organism evidence="7 8">
    <name type="scientific">Pseudonocardia acidicola</name>
    <dbReference type="NCBI Taxonomy" id="2724939"/>
    <lineage>
        <taxon>Bacteria</taxon>
        <taxon>Bacillati</taxon>
        <taxon>Actinomycetota</taxon>
        <taxon>Actinomycetes</taxon>
        <taxon>Pseudonocardiales</taxon>
        <taxon>Pseudonocardiaceae</taxon>
        <taxon>Pseudonocardia</taxon>
    </lineage>
</organism>
<reference evidence="7 8" key="1">
    <citation type="submission" date="2020-04" db="EMBL/GenBank/DDBJ databases">
        <authorList>
            <person name="Klaysubun C."/>
            <person name="Duangmal K."/>
            <person name="Lipun K."/>
        </authorList>
    </citation>
    <scope>NUCLEOTIDE SEQUENCE [LARGE SCALE GENOMIC DNA]</scope>
    <source>
        <strain evidence="7 8">K10HN5</strain>
    </source>
</reference>
<name>A0ABX1SIV2_9PSEU</name>
<dbReference type="PANTHER" id="PTHR30221">
    <property type="entry name" value="SMALL-CONDUCTANCE MECHANOSENSITIVE CHANNEL"/>
    <property type="match status" value="1"/>
</dbReference>
<proteinExistence type="predicted"/>
<dbReference type="InterPro" id="IPR023408">
    <property type="entry name" value="MscS_beta-dom_sf"/>
</dbReference>
<accession>A0ABX1SIV2</accession>
<keyword evidence="4 5" id="KW-0472">Membrane</keyword>
<evidence type="ECO:0000256" key="4">
    <source>
        <dbReference type="ARBA" id="ARBA00023136"/>
    </source>
</evidence>
<protein>
    <submittedName>
        <fullName evidence="7">Mechanosensitive ion channel family protein</fullName>
    </submittedName>
</protein>
<feature type="transmembrane region" description="Helical" evidence="5">
    <location>
        <begin position="133"/>
        <end position="162"/>
    </location>
</feature>
<dbReference type="InterPro" id="IPR045275">
    <property type="entry name" value="MscS_archaea/bacteria_type"/>
</dbReference>
<keyword evidence="8" id="KW-1185">Reference proteome</keyword>
<gene>
    <name evidence="7" type="ORF">HF526_22675</name>
</gene>
<sequence length="222" mass="22400">MAAFRLRRPRSDGHPGGRAAAALDVLDARIRPDLRRAVVAGALALAALTAGSNLGGLNATELHTRLIVIGLAVVFVLLGIVATRSTATQLGRAAGHAGPGAGSATKVLCLLVGYLVVFVGALGLLTIPLQQLLVGGALTGVIVGIAAQQPLSNVFAGLLLLLARPVVVGQRVCIHSGALGGPLEGTVADMGLIYTTLTTEDEVLSIPNAALLNSAIRAPAVR</sequence>
<evidence type="ECO:0000259" key="6">
    <source>
        <dbReference type="Pfam" id="PF00924"/>
    </source>
</evidence>
<evidence type="ECO:0000313" key="8">
    <source>
        <dbReference type="Proteomes" id="UP000820669"/>
    </source>
</evidence>
<dbReference type="Proteomes" id="UP000820669">
    <property type="component" value="Unassembled WGS sequence"/>
</dbReference>
<dbReference type="RefSeq" id="WP_169383571.1">
    <property type="nucleotide sequence ID" value="NZ_JAAXLA010000048.1"/>
</dbReference>
<comment type="caution">
    <text evidence="7">The sequence shown here is derived from an EMBL/GenBank/DDBJ whole genome shotgun (WGS) entry which is preliminary data.</text>
</comment>
<dbReference type="Gene3D" id="2.30.30.60">
    <property type="match status" value="1"/>
</dbReference>
<dbReference type="InterPro" id="IPR006685">
    <property type="entry name" value="MscS_channel_2nd"/>
</dbReference>
<evidence type="ECO:0000256" key="5">
    <source>
        <dbReference type="SAM" id="Phobius"/>
    </source>
</evidence>
<evidence type="ECO:0000313" key="7">
    <source>
        <dbReference type="EMBL" id="NMI00094.1"/>
    </source>
</evidence>
<dbReference type="SUPFAM" id="SSF50182">
    <property type="entry name" value="Sm-like ribonucleoproteins"/>
    <property type="match status" value="1"/>
</dbReference>
<dbReference type="PANTHER" id="PTHR30221:SF1">
    <property type="entry name" value="SMALL-CONDUCTANCE MECHANOSENSITIVE CHANNEL"/>
    <property type="match status" value="1"/>
</dbReference>
<feature type="transmembrane region" description="Helical" evidence="5">
    <location>
        <begin position="66"/>
        <end position="87"/>
    </location>
</feature>
<evidence type="ECO:0000256" key="2">
    <source>
        <dbReference type="ARBA" id="ARBA00022692"/>
    </source>
</evidence>
<keyword evidence="2 5" id="KW-0812">Transmembrane</keyword>
<comment type="subcellular location">
    <subcellularLocation>
        <location evidence="1">Membrane</location>
    </subcellularLocation>
</comment>
<feature type="transmembrane region" description="Helical" evidence="5">
    <location>
        <begin position="37"/>
        <end position="54"/>
    </location>
</feature>
<keyword evidence="3 5" id="KW-1133">Transmembrane helix</keyword>
<dbReference type="Gene3D" id="1.10.287.1260">
    <property type="match status" value="1"/>
</dbReference>